<dbReference type="Proteomes" id="UP000463931">
    <property type="component" value="Chromosome"/>
</dbReference>
<dbReference type="AlphaFoldDB" id="A0AAE7BQS0"/>
<proteinExistence type="predicted"/>
<dbReference type="Pfam" id="PF11195">
    <property type="entry name" value="Tad2-like"/>
    <property type="match status" value="1"/>
</dbReference>
<name>A0AAE7BQS0_9LACO</name>
<accession>A0AAE7BQS0</accession>
<feature type="domain" description="Thoeris anti-defense 2-like" evidence="1">
    <location>
        <begin position="2"/>
        <end position="68"/>
    </location>
</feature>
<dbReference type="RefSeq" id="WP_163592398.1">
    <property type="nucleotide sequence ID" value="NZ_CP040852.1"/>
</dbReference>
<organism evidence="2 3">
    <name type="scientific">Ligilactobacillus murinus</name>
    <dbReference type="NCBI Taxonomy" id="1622"/>
    <lineage>
        <taxon>Bacteria</taxon>
        <taxon>Bacillati</taxon>
        <taxon>Bacillota</taxon>
        <taxon>Bacilli</taxon>
        <taxon>Lactobacillales</taxon>
        <taxon>Lactobacillaceae</taxon>
        <taxon>Ligilactobacillus</taxon>
    </lineage>
</organism>
<sequence>MMNIQQATRSATLNHYLGMRRQLWRKDKLVLKPTDTQNCTEMYREGKILSSRWNPNAEDLIANDWEVCAINSEELDYFRKDKY</sequence>
<gene>
    <name evidence="2" type="ORF">FEE40_10400</name>
</gene>
<reference evidence="2 3" key="1">
    <citation type="journal article" date="2019" name="Nat. Med.">
        <title>Preventing dysbiosis of the neonatal mouse intestinal microbiome protects against late-onset sepsis.</title>
        <authorList>
            <person name="Singer J.R."/>
            <person name="Blosser E.G."/>
            <person name="Zindl C.L."/>
            <person name="Silberger D.J."/>
            <person name="Conlan S."/>
            <person name="Laufer V.A."/>
            <person name="DiToro D."/>
            <person name="Deming C."/>
            <person name="Kumar R."/>
            <person name="Morrow C.D."/>
            <person name="Segre J.A."/>
            <person name="Gray M.J."/>
            <person name="Randolph D.A."/>
            <person name="Weaver C.T."/>
        </authorList>
    </citation>
    <scope>NUCLEOTIDE SEQUENCE [LARGE SCALE GENOMIC DNA]</scope>
    <source>
        <strain evidence="2 3">V10</strain>
    </source>
</reference>
<dbReference type="EMBL" id="CP040852">
    <property type="protein sequence ID" value="QIA90533.1"/>
    <property type="molecule type" value="Genomic_DNA"/>
</dbReference>
<evidence type="ECO:0000259" key="1">
    <source>
        <dbReference type="Pfam" id="PF11195"/>
    </source>
</evidence>
<evidence type="ECO:0000313" key="2">
    <source>
        <dbReference type="EMBL" id="QIA90533.1"/>
    </source>
</evidence>
<dbReference type="InterPro" id="IPR021361">
    <property type="entry name" value="Tad2-like_dom"/>
</dbReference>
<evidence type="ECO:0000313" key="3">
    <source>
        <dbReference type="Proteomes" id="UP000463931"/>
    </source>
</evidence>
<protein>
    <submittedName>
        <fullName evidence="2">DUF2829 domain-containing protein</fullName>
    </submittedName>
</protein>